<accession>A0ABN0U8Z7</accession>
<dbReference type="InterPro" id="IPR013324">
    <property type="entry name" value="RNA_pol_sigma_r3/r4-like"/>
</dbReference>
<comment type="caution">
    <text evidence="6">The sequence shown here is derived from an EMBL/GenBank/DDBJ whole genome shotgun (WGS) entry which is preliminary data.</text>
</comment>
<evidence type="ECO:0000256" key="3">
    <source>
        <dbReference type="ARBA" id="ARBA00023125"/>
    </source>
</evidence>
<dbReference type="Gene3D" id="1.10.10.10">
    <property type="entry name" value="Winged helix-like DNA-binding domain superfamily/Winged helix DNA-binding domain"/>
    <property type="match status" value="1"/>
</dbReference>
<dbReference type="CDD" id="cd06171">
    <property type="entry name" value="Sigma70_r4"/>
    <property type="match status" value="1"/>
</dbReference>
<dbReference type="Proteomes" id="UP001500967">
    <property type="component" value="Unassembled WGS sequence"/>
</dbReference>
<dbReference type="InterPro" id="IPR007630">
    <property type="entry name" value="RNA_pol_sigma70_r4"/>
</dbReference>
<dbReference type="Pfam" id="PF04545">
    <property type="entry name" value="Sigma70_r4"/>
    <property type="match status" value="1"/>
</dbReference>
<dbReference type="SUPFAM" id="SSF88659">
    <property type="entry name" value="Sigma3 and sigma4 domains of RNA polymerase sigma factors"/>
    <property type="match status" value="1"/>
</dbReference>
<dbReference type="InterPro" id="IPR014284">
    <property type="entry name" value="RNA_pol_sigma-70_dom"/>
</dbReference>
<organism evidence="6 7">
    <name type="scientific">Cryptosporangium japonicum</name>
    <dbReference type="NCBI Taxonomy" id="80872"/>
    <lineage>
        <taxon>Bacteria</taxon>
        <taxon>Bacillati</taxon>
        <taxon>Actinomycetota</taxon>
        <taxon>Actinomycetes</taxon>
        <taxon>Cryptosporangiales</taxon>
        <taxon>Cryptosporangiaceae</taxon>
        <taxon>Cryptosporangium</taxon>
    </lineage>
</organism>
<name>A0ABN0U8Z7_9ACTN</name>
<dbReference type="EMBL" id="BAAAGX010000010">
    <property type="protein sequence ID" value="GAA0242564.1"/>
    <property type="molecule type" value="Genomic_DNA"/>
</dbReference>
<dbReference type="PANTHER" id="PTHR30385">
    <property type="entry name" value="SIGMA FACTOR F FLAGELLAR"/>
    <property type="match status" value="1"/>
</dbReference>
<keyword evidence="4" id="KW-0804">Transcription</keyword>
<keyword evidence="3" id="KW-0238">DNA-binding</keyword>
<evidence type="ECO:0000313" key="6">
    <source>
        <dbReference type="EMBL" id="GAA0242564.1"/>
    </source>
</evidence>
<evidence type="ECO:0000259" key="5">
    <source>
        <dbReference type="Pfam" id="PF04545"/>
    </source>
</evidence>
<evidence type="ECO:0000256" key="4">
    <source>
        <dbReference type="ARBA" id="ARBA00023163"/>
    </source>
</evidence>
<evidence type="ECO:0000256" key="1">
    <source>
        <dbReference type="ARBA" id="ARBA00023015"/>
    </source>
</evidence>
<evidence type="ECO:0000256" key="2">
    <source>
        <dbReference type="ARBA" id="ARBA00023082"/>
    </source>
</evidence>
<proteinExistence type="predicted"/>
<evidence type="ECO:0000313" key="7">
    <source>
        <dbReference type="Proteomes" id="UP001500967"/>
    </source>
</evidence>
<keyword evidence="2" id="KW-0731">Sigma factor</keyword>
<keyword evidence="1" id="KW-0805">Transcription regulation</keyword>
<feature type="domain" description="RNA polymerase sigma-70 region 4" evidence="5">
    <location>
        <begin position="33"/>
        <end position="82"/>
    </location>
</feature>
<dbReference type="RefSeq" id="WP_344649420.1">
    <property type="nucleotide sequence ID" value="NZ_BAAAGX010000010.1"/>
</dbReference>
<protein>
    <recommendedName>
        <fullName evidence="5">RNA polymerase sigma-70 region 4 domain-containing protein</fullName>
    </recommendedName>
</protein>
<dbReference type="NCBIfam" id="TIGR02937">
    <property type="entry name" value="sigma70-ECF"/>
    <property type="match status" value="1"/>
</dbReference>
<keyword evidence="7" id="KW-1185">Reference proteome</keyword>
<gene>
    <name evidence="6" type="ORF">GCM10009539_30000</name>
</gene>
<dbReference type="InterPro" id="IPR036388">
    <property type="entry name" value="WH-like_DNA-bd_sf"/>
</dbReference>
<sequence length="88" mass="9428">MDAPPGGAAPGELLGVDDPALATVVDHQALRAALARLPKRERGIVAMRFFHDLTQSQIAARVGCSQMHVSRLLSRTLGHLRHQLLADG</sequence>
<reference evidence="6 7" key="1">
    <citation type="journal article" date="2019" name="Int. J. Syst. Evol. Microbiol.">
        <title>The Global Catalogue of Microorganisms (GCM) 10K type strain sequencing project: providing services to taxonomists for standard genome sequencing and annotation.</title>
        <authorList>
            <consortium name="The Broad Institute Genomics Platform"/>
            <consortium name="The Broad Institute Genome Sequencing Center for Infectious Disease"/>
            <person name="Wu L."/>
            <person name="Ma J."/>
        </authorList>
    </citation>
    <scope>NUCLEOTIDE SEQUENCE [LARGE SCALE GENOMIC DNA]</scope>
    <source>
        <strain evidence="6 7">JCM 10425</strain>
    </source>
</reference>
<dbReference type="PANTHER" id="PTHR30385:SF4">
    <property type="entry name" value="RNA POLYMERASE SIGMA-E FACTOR"/>
    <property type="match status" value="1"/>
</dbReference>